<dbReference type="Proteomes" id="UP000273977">
    <property type="component" value="Unassembled WGS sequence"/>
</dbReference>
<gene>
    <name evidence="1" type="ORF">EF384_01180</name>
</gene>
<dbReference type="RefSeq" id="WP_123779154.1">
    <property type="nucleotide sequence ID" value="NZ_RKMG01000002.1"/>
</dbReference>
<evidence type="ECO:0000313" key="2">
    <source>
        <dbReference type="Proteomes" id="UP000273977"/>
    </source>
</evidence>
<name>A0A3N4H129_9LACT</name>
<reference evidence="1 2" key="1">
    <citation type="submission" date="2018-11" db="EMBL/GenBank/DDBJ databases">
        <title>Aerococcus sp. SJQ22, whole genome shotgun sequence.</title>
        <authorList>
            <person name="Sun L."/>
            <person name="Gao X."/>
            <person name="Chen W."/>
            <person name="Huang K."/>
        </authorList>
    </citation>
    <scope>NUCLEOTIDE SEQUENCE [LARGE SCALE GENOMIC DNA]</scope>
    <source>
        <strain evidence="1 2">SJQ22</strain>
    </source>
</reference>
<proteinExistence type="predicted"/>
<evidence type="ECO:0000313" key="1">
    <source>
        <dbReference type="EMBL" id="RPA65051.1"/>
    </source>
</evidence>
<organism evidence="1 2">
    <name type="scientific">Aerococcus agrisoli</name>
    <dbReference type="NCBI Taxonomy" id="2487350"/>
    <lineage>
        <taxon>Bacteria</taxon>
        <taxon>Bacillati</taxon>
        <taxon>Bacillota</taxon>
        <taxon>Bacilli</taxon>
        <taxon>Lactobacillales</taxon>
        <taxon>Aerococcaceae</taxon>
        <taxon>Aerococcus</taxon>
    </lineage>
</organism>
<dbReference type="AlphaFoldDB" id="A0A3N4H129"/>
<dbReference type="OrthoDB" id="2305864at2"/>
<sequence>MRQFYMDLADWVESVNLNSQTLSESDYWDYVIMSCGELEVKYKRNQLVVDVLVAHLKFLDKGRG</sequence>
<protein>
    <submittedName>
        <fullName evidence="1">Uncharacterized protein</fullName>
    </submittedName>
</protein>
<keyword evidence="2" id="KW-1185">Reference proteome</keyword>
<dbReference type="EMBL" id="RKMG01000002">
    <property type="protein sequence ID" value="RPA65051.1"/>
    <property type="molecule type" value="Genomic_DNA"/>
</dbReference>
<accession>A0A3N4H129</accession>
<comment type="caution">
    <text evidence="1">The sequence shown here is derived from an EMBL/GenBank/DDBJ whole genome shotgun (WGS) entry which is preliminary data.</text>
</comment>